<dbReference type="InterPro" id="IPR007809">
    <property type="entry name" value="FlgN-like"/>
</dbReference>
<sequence length="144" mass="16358">MAIKTEHIKALLREVQQDNQHYQQLIALLEQQHSAMISCNSPQLTDLNQQLLACYQQLRESAQRRVNSLKILGLPANSEGMRQLLSTLPSGLSERAAGWWQRLEQQTERCQQINSRNGRLLHAQQETFAALINSSSAGDFLYAE</sequence>
<dbReference type="RefSeq" id="WP_078003847.1">
    <property type="nucleotide sequence ID" value="NZ_MRUL01000013.1"/>
</dbReference>
<comment type="function">
    <text evidence="1">Required for the efficient initiation of filament assembly.</text>
</comment>
<proteinExistence type="inferred from homology"/>
<evidence type="ECO:0000256" key="2">
    <source>
        <dbReference type="ARBA" id="ARBA00007703"/>
    </source>
</evidence>
<dbReference type="Pfam" id="PF05130">
    <property type="entry name" value="FlgN"/>
    <property type="match status" value="1"/>
</dbReference>
<dbReference type="InterPro" id="IPR036679">
    <property type="entry name" value="FlgN-like_sf"/>
</dbReference>
<comment type="caution">
    <text evidence="4">The sequence shown here is derived from an EMBL/GenBank/DDBJ whole genome shotgun (WGS) entry which is preliminary data.</text>
</comment>
<evidence type="ECO:0008006" key="6">
    <source>
        <dbReference type="Google" id="ProtNLM"/>
    </source>
</evidence>
<dbReference type="OrthoDB" id="5600584at2"/>
<dbReference type="STRING" id="1926881.BTJ39_16810"/>
<evidence type="ECO:0000256" key="1">
    <source>
        <dbReference type="ARBA" id="ARBA00002397"/>
    </source>
</evidence>
<dbReference type="SUPFAM" id="SSF140566">
    <property type="entry name" value="FlgN-like"/>
    <property type="match status" value="1"/>
</dbReference>
<gene>
    <name evidence="4" type="ORF">BTJ39_16810</name>
</gene>
<dbReference type="Proteomes" id="UP000190667">
    <property type="component" value="Unassembled WGS sequence"/>
</dbReference>
<organism evidence="4 5">
    <name type="scientific">Izhakiella australiensis</name>
    <dbReference type="NCBI Taxonomy" id="1926881"/>
    <lineage>
        <taxon>Bacteria</taxon>
        <taxon>Pseudomonadati</taxon>
        <taxon>Pseudomonadota</taxon>
        <taxon>Gammaproteobacteria</taxon>
        <taxon>Enterobacterales</taxon>
        <taxon>Erwiniaceae</taxon>
        <taxon>Izhakiella</taxon>
    </lineage>
</organism>
<accession>A0A1S8YI59</accession>
<dbReference type="EMBL" id="MRUL01000013">
    <property type="protein sequence ID" value="OON38750.1"/>
    <property type="molecule type" value="Genomic_DNA"/>
</dbReference>
<evidence type="ECO:0000313" key="4">
    <source>
        <dbReference type="EMBL" id="OON38750.1"/>
    </source>
</evidence>
<evidence type="ECO:0000256" key="3">
    <source>
        <dbReference type="ARBA" id="ARBA00022795"/>
    </source>
</evidence>
<keyword evidence="3" id="KW-1005">Bacterial flagellum biogenesis</keyword>
<reference evidence="4 5" key="1">
    <citation type="submission" date="2016-12" db="EMBL/GenBank/DDBJ databases">
        <title>Izhakiella australiana sp. nov. of genus Izhakiella isolated from Australian desert.</title>
        <authorList>
            <person name="Ji M."/>
        </authorList>
    </citation>
    <scope>NUCLEOTIDE SEQUENCE [LARGE SCALE GENOMIC DNA]</scope>
    <source>
        <strain evidence="4 5">D4N98</strain>
    </source>
</reference>
<dbReference type="Gene3D" id="1.20.58.300">
    <property type="entry name" value="FlgN-like"/>
    <property type="match status" value="1"/>
</dbReference>
<name>A0A1S8YI59_9GAMM</name>
<evidence type="ECO:0000313" key="5">
    <source>
        <dbReference type="Proteomes" id="UP000190667"/>
    </source>
</evidence>
<keyword evidence="5" id="KW-1185">Reference proteome</keyword>
<dbReference type="AlphaFoldDB" id="A0A1S8YI59"/>
<comment type="similarity">
    <text evidence="2">Belongs to the FlgN family.</text>
</comment>
<dbReference type="GO" id="GO:0044780">
    <property type="term" value="P:bacterial-type flagellum assembly"/>
    <property type="evidence" value="ECO:0007669"/>
    <property type="project" value="InterPro"/>
</dbReference>
<protein>
    <recommendedName>
        <fullName evidence="6">Flagellar biosynthesis protein FlgN</fullName>
    </recommendedName>
</protein>